<dbReference type="PANTHER" id="PTHR30146:SF109">
    <property type="entry name" value="HTH-TYPE TRANSCRIPTIONAL REGULATOR GALS"/>
    <property type="match status" value="1"/>
</dbReference>
<dbReference type="PANTHER" id="PTHR30146">
    <property type="entry name" value="LACI-RELATED TRANSCRIPTIONAL REPRESSOR"/>
    <property type="match status" value="1"/>
</dbReference>
<dbReference type="Proteomes" id="UP000092018">
    <property type="component" value="Chromosome 1"/>
</dbReference>
<evidence type="ECO:0000256" key="3">
    <source>
        <dbReference type="ARBA" id="ARBA00023163"/>
    </source>
</evidence>
<evidence type="ECO:0000313" key="5">
    <source>
        <dbReference type="EMBL" id="ANO32496.1"/>
    </source>
</evidence>
<feature type="domain" description="HTH lacI-type" evidence="4">
    <location>
        <begin position="4"/>
        <end position="52"/>
    </location>
</feature>
<gene>
    <name evidence="5" type="ORF">A6E01_04510</name>
</gene>
<dbReference type="PROSITE" id="PS50932">
    <property type="entry name" value="HTH_LACI_2"/>
    <property type="match status" value="1"/>
</dbReference>
<dbReference type="GO" id="GO:0003700">
    <property type="term" value="F:DNA-binding transcription factor activity"/>
    <property type="evidence" value="ECO:0007669"/>
    <property type="project" value="TreeGrafter"/>
</dbReference>
<dbReference type="SMART" id="SM00354">
    <property type="entry name" value="HTH_LACI"/>
    <property type="match status" value="1"/>
</dbReference>
<dbReference type="Gene3D" id="1.10.260.40">
    <property type="entry name" value="lambda repressor-like DNA-binding domains"/>
    <property type="match status" value="1"/>
</dbReference>
<protein>
    <recommendedName>
        <fullName evidence="4">HTH lacI-type domain-containing protein</fullName>
    </recommendedName>
</protein>
<dbReference type="AlphaFoldDB" id="A0AAN1CRG3"/>
<accession>A0AAN1CRG3</accession>
<evidence type="ECO:0000313" key="6">
    <source>
        <dbReference type="Proteomes" id="UP000092018"/>
    </source>
</evidence>
<organism evidence="5 6">
    <name type="scientific">Vibrio breoganii</name>
    <dbReference type="NCBI Taxonomy" id="553239"/>
    <lineage>
        <taxon>Bacteria</taxon>
        <taxon>Pseudomonadati</taxon>
        <taxon>Pseudomonadota</taxon>
        <taxon>Gammaproteobacteria</taxon>
        <taxon>Vibrionales</taxon>
        <taxon>Vibrionaceae</taxon>
        <taxon>Vibrio</taxon>
    </lineage>
</organism>
<evidence type="ECO:0000256" key="1">
    <source>
        <dbReference type="ARBA" id="ARBA00023015"/>
    </source>
</evidence>
<evidence type="ECO:0000256" key="2">
    <source>
        <dbReference type="ARBA" id="ARBA00023125"/>
    </source>
</evidence>
<dbReference type="EMBL" id="CP016177">
    <property type="protein sequence ID" value="ANO32496.1"/>
    <property type="molecule type" value="Genomic_DNA"/>
</dbReference>
<dbReference type="Gene3D" id="3.40.50.2300">
    <property type="match status" value="2"/>
</dbReference>
<keyword evidence="3" id="KW-0804">Transcription</keyword>
<dbReference type="GO" id="GO:0000976">
    <property type="term" value="F:transcription cis-regulatory region binding"/>
    <property type="evidence" value="ECO:0007669"/>
    <property type="project" value="TreeGrafter"/>
</dbReference>
<evidence type="ECO:0000259" key="4">
    <source>
        <dbReference type="PROSITE" id="PS50932"/>
    </source>
</evidence>
<name>A0AAN1CRG3_9VIBR</name>
<sequence length="341" mass="36695">MKTPTAKDVADAANVSISTVSRYLNRTAPIAKQTIIAIEQAISELGFIPLNTKQNVDRTKEKLIGLMIPTFDSSFISSTLEGMDPAIQNSAYRLVIETSNWDKDREVKVIQRMLKQGIQGLIVLVNSLSEAEIKAIVGELPVLVVAGVSEDIYPHICIDNVAGGRLATDYLIELGHRNIVNLHSSELGNKDSLQRSQGYRESLESAGIQFEAKLSLEGGYRATCASRATQSLIDQGIEFSAIFAGNDLSALGAIKTLSQNGIKVPDQVSVIGFDDSPAASVFLPKLTTIKQPLSRMGEVAIQQMMVMFAGKKTSLPTLELELIVRASTATVASEGDKPSCG</sequence>
<keyword evidence="1" id="KW-0805">Transcription regulation</keyword>
<proteinExistence type="predicted"/>
<dbReference type="CDD" id="cd01392">
    <property type="entry name" value="HTH_LacI"/>
    <property type="match status" value="1"/>
</dbReference>
<dbReference type="KEGG" id="vbr:A6E01_04510"/>
<dbReference type="InterPro" id="IPR010982">
    <property type="entry name" value="Lambda_DNA-bd_dom_sf"/>
</dbReference>
<dbReference type="InterPro" id="IPR000843">
    <property type="entry name" value="HTH_LacI"/>
</dbReference>
<dbReference type="InterPro" id="IPR046335">
    <property type="entry name" value="LacI/GalR-like_sensor"/>
</dbReference>
<dbReference type="RefSeq" id="WP_065209667.1">
    <property type="nucleotide sequence ID" value="NZ_CP016177.1"/>
</dbReference>
<keyword evidence="2" id="KW-0238">DNA-binding</keyword>
<reference evidence="5 6" key="1">
    <citation type="submission" date="2016-06" db="EMBL/GenBank/DDBJ databases">
        <title>Adaptive Radiation by Waves of Gene Transfer Leads to Fine-Scale Resource Partitioning in Marine Microbes.</title>
        <authorList>
            <person name="Hehemann J.-H."/>
            <person name="Arevalo P."/>
            <person name="Datta M.S."/>
            <person name="Yu X."/>
            <person name="Corzett C."/>
            <person name="Henschel A."/>
            <person name="Preheim S.P."/>
            <person name="Timberlake S."/>
            <person name="Alm E.J."/>
            <person name="Polz M.F."/>
        </authorList>
    </citation>
    <scope>NUCLEOTIDE SEQUENCE [LARGE SCALE GENOMIC DNA]</scope>
    <source>
        <strain evidence="5 6">FF50</strain>
    </source>
</reference>
<dbReference type="SUPFAM" id="SSF47413">
    <property type="entry name" value="lambda repressor-like DNA-binding domains"/>
    <property type="match status" value="1"/>
</dbReference>
<dbReference type="InterPro" id="IPR028082">
    <property type="entry name" value="Peripla_BP_I"/>
</dbReference>
<dbReference type="Pfam" id="PF00356">
    <property type="entry name" value="LacI"/>
    <property type="match status" value="1"/>
</dbReference>
<dbReference type="SUPFAM" id="SSF53822">
    <property type="entry name" value="Periplasmic binding protein-like I"/>
    <property type="match status" value="1"/>
</dbReference>
<dbReference type="Pfam" id="PF13377">
    <property type="entry name" value="Peripla_BP_3"/>
    <property type="match status" value="1"/>
</dbReference>